<protein>
    <recommendedName>
        <fullName evidence="4">WXG100 family type VII secretion target</fullName>
    </recommendedName>
</protein>
<dbReference type="PATRIC" id="fig|36816.3.peg.4154"/>
<evidence type="ECO:0000313" key="3">
    <source>
        <dbReference type="Proteomes" id="UP000037773"/>
    </source>
</evidence>
<organism evidence="2 3">
    <name type="scientific">Streptomyces caelestis</name>
    <dbReference type="NCBI Taxonomy" id="36816"/>
    <lineage>
        <taxon>Bacteria</taxon>
        <taxon>Bacillati</taxon>
        <taxon>Actinomycetota</taxon>
        <taxon>Actinomycetes</taxon>
        <taxon>Kitasatosporales</taxon>
        <taxon>Streptomycetaceae</taxon>
        <taxon>Streptomyces</taxon>
    </lineage>
</organism>
<reference evidence="2 3" key="1">
    <citation type="submission" date="2015-07" db="EMBL/GenBank/DDBJ databases">
        <authorList>
            <person name="Noorani M."/>
        </authorList>
    </citation>
    <scope>NUCLEOTIDE SEQUENCE [LARGE SCALE GENOMIC DNA]</scope>
    <source>
        <strain evidence="2 3">NRRL B-24567</strain>
    </source>
</reference>
<dbReference type="OrthoDB" id="4212522at2"/>
<name>A0A0M9X887_9ACTN</name>
<evidence type="ECO:0008006" key="4">
    <source>
        <dbReference type="Google" id="ProtNLM"/>
    </source>
</evidence>
<accession>A0A0M9X887</accession>
<evidence type="ECO:0000256" key="1">
    <source>
        <dbReference type="SAM" id="MobiDB-lite"/>
    </source>
</evidence>
<feature type="region of interest" description="Disordered" evidence="1">
    <location>
        <begin position="41"/>
        <end position="64"/>
    </location>
</feature>
<feature type="compositionally biased region" description="Polar residues" evidence="1">
    <location>
        <begin position="108"/>
        <end position="119"/>
    </location>
</feature>
<dbReference type="Proteomes" id="UP000037773">
    <property type="component" value="Unassembled WGS sequence"/>
</dbReference>
<dbReference type="AlphaFoldDB" id="A0A0M9X887"/>
<dbReference type="RefSeq" id="WP_030822860.1">
    <property type="nucleotide sequence ID" value="NZ_LGCN01000196.1"/>
</dbReference>
<sequence length="119" mass="12593">MSDANAYTADTARIQGGIRQVHEISTAAQSMLRNFEKSLKPTAGWPGEDDSFAKATKPHAQRENVTAAETMRAIAEAIVAIADGTSENVKNIRSTQAGNLDAILRSPGGNSTGTNGRKH</sequence>
<proteinExistence type="predicted"/>
<dbReference type="EMBL" id="LGCN01000196">
    <property type="protein sequence ID" value="KOT37767.1"/>
    <property type="molecule type" value="Genomic_DNA"/>
</dbReference>
<comment type="caution">
    <text evidence="2">The sequence shown here is derived from an EMBL/GenBank/DDBJ whole genome shotgun (WGS) entry which is preliminary data.</text>
</comment>
<feature type="region of interest" description="Disordered" evidence="1">
    <location>
        <begin position="100"/>
        <end position="119"/>
    </location>
</feature>
<gene>
    <name evidence="2" type="ORF">ADK41_19170</name>
</gene>
<keyword evidence="3" id="KW-1185">Reference proteome</keyword>
<evidence type="ECO:0000313" key="2">
    <source>
        <dbReference type="EMBL" id="KOT37767.1"/>
    </source>
</evidence>